<accession>K9ZZL3</accession>
<dbReference type="PATRIC" id="fig|937777.3.peg.1056"/>
<keyword evidence="1" id="KW-0812">Transmembrane</keyword>
<name>K9ZZL3_DEIPD</name>
<dbReference type="KEGG" id="dpd:Deipe_1051"/>
<evidence type="ECO:0000256" key="1">
    <source>
        <dbReference type="SAM" id="Phobius"/>
    </source>
</evidence>
<keyword evidence="3" id="KW-1185">Reference proteome</keyword>
<feature type="transmembrane region" description="Helical" evidence="1">
    <location>
        <begin position="61"/>
        <end position="87"/>
    </location>
</feature>
<organism evidence="2 3">
    <name type="scientific">Deinococcus peraridilitoris (strain DSM 19664 / LMG 22246 / CIP 109416 / KR-200)</name>
    <dbReference type="NCBI Taxonomy" id="937777"/>
    <lineage>
        <taxon>Bacteria</taxon>
        <taxon>Thermotogati</taxon>
        <taxon>Deinococcota</taxon>
        <taxon>Deinococci</taxon>
        <taxon>Deinococcales</taxon>
        <taxon>Deinococcaceae</taxon>
        <taxon>Deinococcus</taxon>
    </lineage>
</organism>
<dbReference type="EMBL" id="CP003382">
    <property type="protein sequence ID" value="AFZ66614.1"/>
    <property type="molecule type" value="Genomic_DNA"/>
</dbReference>
<protein>
    <submittedName>
        <fullName evidence="2">Putative membrane protein</fullName>
    </submittedName>
</protein>
<dbReference type="Proteomes" id="UP000010467">
    <property type="component" value="Chromosome"/>
</dbReference>
<dbReference type="STRING" id="937777.Deipe_1051"/>
<keyword evidence="1" id="KW-1133">Transmembrane helix</keyword>
<evidence type="ECO:0000313" key="3">
    <source>
        <dbReference type="Proteomes" id="UP000010467"/>
    </source>
</evidence>
<reference evidence="3" key="1">
    <citation type="submission" date="2012-03" db="EMBL/GenBank/DDBJ databases">
        <title>Complete sequence of chromosome of Deinococcus peraridilitoris DSM 19664.</title>
        <authorList>
            <person name="Lucas S."/>
            <person name="Copeland A."/>
            <person name="Lapidus A."/>
            <person name="Glavina del Rio T."/>
            <person name="Dalin E."/>
            <person name="Tice H."/>
            <person name="Bruce D."/>
            <person name="Goodwin L."/>
            <person name="Pitluck S."/>
            <person name="Peters L."/>
            <person name="Mikhailova N."/>
            <person name="Lu M."/>
            <person name="Kyrpides N."/>
            <person name="Mavromatis K."/>
            <person name="Ivanova N."/>
            <person name="Brettin T."/>
            <person name="Detter J.C."/>
            <person name="Han C."/>
            <person name="Larimer F."/>
            <person name="Land M."/>
            <person name="Hauser L."/>
            <person name="Markowitz V."/>
            <person name="Cheng J.-F."/>
            <person name="Hugenholtz P."/>
            <person name="Woyke T."/>
            <person name="Wu D."/>
            <person name="Pukall R."/>
            <person name="Steenblock K."/>
            <person name="Brambilla E."/>
            <person name="Klenk H.-P."/>
            <person name="Eisen J.A."/>
        </authorList>
    </citation>
    <scope>NUCLEOTIDE SEQUENCE [LARGE SCALE GENOMIC DNA]</scope>
    <source>
        <strain evidence="3">DSM 19664 / LMG 22246 / CIP 109416 / KR-200</strain>
    </source>
</reference>
<evidence type="ECO:0000313" key="2">
    <source>
        <dbReference type="EMBL" id="AFZ66614.1"/>
    </source>
</evidence>
<feature type="transmembrane region" description="Helical" evidence="1">
    <location>
        <begin position="139"/>
        <end position="162"/>
    </location>
</feature>
<sequence length="443" mass="48765">MYSRLGTRLIDMLHSFWFLPSLMVLLSALLAEGVITLDERLGYRTVDWLLLFRGSVESARALLGGIAASIFGVASTVFSITIAALSVASNQMGPRLMESFTRDWRNSASLGALLATVGYTFIILRYVQEQSAPGVAGFVPHLGVTLALLLTFISLGVLIFFIHHVATSINVGYVIRLVHDDLIRTLEQQTIPGECQDQLPAEPPPLVNAEGIVAPHSGYLQSADVRQLVRLAQRHDTVIRLLVRPGDFVRKGVPVALATAGPPKEITAAMTIGRARTTNQDVEYAVRKLVEVASRALSPGLNDPYTAMAVLDHLGDALCFLRDRGLSGGRHECDGQVRLFIPVPDFQGLVGTMFDLIRQYGKTHPAVMIRMIDVLTQACACLTDPTRRDVLRLHATLARDEALENTWAPYDRDAIERHYERFVRTFEERPGGSGGPRPVEQHQ</sequence>
<dbReference type="Pfam" id="PF10011">
    <property type="entry name" value="DUF2254"/>
    <property type="match status" value="1"/>
</dbReference>
<feature type="transmembrane region" description="Helical" evidence="1">
    <location>
        <begin position="108"/>
        <end position="127"/>
    </location>
</feature>
<keyword evidence="1" id="KW-0472">Membrane</keyword>
<dbReference type="HOGENOM" id="CLU_032303_1_1_0"/>
<dbReference type="AlphaFoldDB" id="K9ZZL3"/>
<gene>
    <name evidence="2" type="ordered locus">Deipe_1051</name>
</gene>
<proteinExistence type="predicted"/>
<dbReference type="eggNOG" id="COG4325">
    <property type="taxonomic scope" value="Bacteria"/>
</dbReference>
<dbReference type="InterPro" id="IPR018723">
    <property type="entry name" value="DUF2254_membrane"/>
</dbReference>